<dbReference type="EMBL" id="CZBF01000002">
    <property type="protein sequence ID" value="CUP56124.1"/>
    <property type="molecule type" value="Genomic_DNA"/>
</dbReference>
<reference evidence="1 3" key="1">
    <citation type="submission" date="2015-09" db="EMBL/GenBank/DDBJ databases">
        <authorList>
            <consortium name="Pathogen Informatics"/>
        </authorList>
    </citation>
    <scope>NUCLEOTIDE SEQUENCE [LARGE SCALE GENOMIC DNA]</scope>
    <source>
        <strain evidence="1 3">2789STDY5834942</strain>
    </source>
</reference>
<evidence type="ECO:0000313" key="3">
    <source>
        <dbReference type="Proteomes" id="UP000095788"/>
    </source>
</evidence>
<dbReference type="Proteomes" id="UP000095788">
    <property type="component" value="Unassembled WGS sequence"/>
</dbReference>
<protein>
    <submittedName>
        <fullName evidence="2">DUF4121 family protein</fullName>
    </submittedName>
</protein>
<gene>
    <name evidence="2" type="ORF">DWW14_23755</name>
    <name evidence="1" type="ORF">ERS852554_01035</name>
</gene>
<evidence type="ECO:0000313" key="2">
    <source>
        <dbReference type="EMBL" id="RGV33169.1"/>
    </source>
</evidence>
<dbReference type="EMBL" id="QRZC01000059">
    <property type="protein sequence ID" value="RGV33169.1"/>
    <property type="molecule type" value="Genomic_DNA"/>
</dbReference>
<evidence type="ECO:0000313" key="1">
    <source>
        <dbReference type="EMBL" id="CUP56124.1"/>
    </source>
</evidence>
<dbReference type="Pfam" id="PF13497">
    <property type="entry name" value="DUF4121"/>
    <property type="match status" value="1"/>
</dbReference>
<sequence length="268" mass="31429">MEYSNFYDLKSLVRLNEREGCACSIEERDVEKVNRLISRMRKEREENPAPVAGDTVTYTTRGGDYYPQAHIERSDGREAQLCLLPRMPFCHEKEGRTCYNTEGGPWVTTDPGLLLPDGIRGKQFRTWGHTGRHENGAVLFRTSVRAWKYTEPEPLYGEYTTKEWTKYLIERRQDIEPAGAFIYRNESFTVYSKEELDRMVGILHGRLFDGFRQGLFILWGYRMEWKELPAWEWNMLKAETHLSFLGVSPVRIRTDHDGHTVTIYKKSE</sequence>
<reference evidence="2 4" key="2">
    <citation type="submission" date="2018-08" db="EMBL/GenBank/DDBJ databases">
        <title>A genome reference for cultivated species of the human gut microbiota.</title>
        <authorList>
            <person name="Zou Y."/>
            <person name="Xue W."/>
            <person name="Luo G."/>
        </authorList>
    </citation>
    <scope>NUCLEOTIDE SEQUENCE [LARGE SCALE GENOMIC DNA]</scope>
    <source>
        <strain evidence="2 4">AF14-42</strain>
    </source>
</reference>
<dbReference type="Proteomes" id="UP000285343">
    <property type="component" value="Unassembled WGS sequence"/>
</dbReference>
<evidence type="ECO:0000313" key="4">
    <source>
        <dbReference type="Proteomes" id="UP000285343"/>
    </source>
</evidence>
<dbReference type="InterPro" id="IPR025189">
    <property type="entry name" value="DUF4121"/>
</dbReference>
<name>A0A174P594_BACUN</name>
<organism evidence="1 3">
    <name type="scientific">Bacteroides uniformis</name>
    <dbReference type="NCBI Taxonomy" id="820"/>
    <lineage>
        <taxon>Bacteria</taxon>
        <taxon>Pseudomonadati</taxon>
        <taxon>Bacteroidota</taxon>
        <taxon>Bacteroidia</taxon>
        <taxon>Bacteroidales</taxon>
        <taxon>Bacteroidaceae</taxon>
        <taxon>Bacteroides</taxon>
    </lineage>
</organism>
<dbReference type="AlphaFoldDB" id="A0A174P594"/>
<proteinExistence type="predicted"/>
<accession>A0A174P594</accession>
<dbReference type="RefSeq" id="WP_057280039.1">
    <property type="nucleotide sequence ID" value="NZ_CZBF01000002.1"/>
</dbReference>